<organism evidence="3 4">
    <name type="scientific">Persephonella atlantica</name>
    <dbReference type="NCBI Taxonomy" id="2699429"/>
    <lineage>
        <taxon>Bacteria</taxon>
        <taxon>Pseudomonadati</taxon>
        <taxon>Aquificota</taxon>
        <taxon>Aquificia</taxon>
        <taxon>Aquificales</taxon>
        <taxon>Hydrogenothermaceae</taxon>
        <taxon>Persephonella</taxon>
    </lineage>
</organism>
<proteinExistence type="predicted"/>
<dbReference type="CDD" id="cd02966">
    <property type="entry name" value="TlpA_like_family"/>
    <property type="match status" value="1"/>
</dbReference>
<sequence>MKKILIALFLIFSQSFAFDSSVVGKEFLDFTSRDETGKEVKASQVIDHKPAVVVFFAIGDQPGTFKFMPQMNSLYEKYKDRVVFMAVLLSRSNPEEVKELKKMLPLKLPVYLGYRDAIINYQIQKVDVPLIIFVDRAGLITHIVARPESTEEEIYPPEKVAKEKTIERRIYQSIGIIEKYIREMIGE</sequence>
<feature type="signal peptide" evidence="1">
    <location>
        <begin position="1"/>
        <end position="17"/>
    </location>
</feature>
<reference evidence="3 4" key="1">
    <citation type="journal article" date="2021" name="Syst. Appl. Microbiol.">
        <title>Persephonella atlantica sp. nov.: How to adapt to physico-chemical gradients in high temperature hydrothermal habitats.</title>
        <authorList>
            <person name="Francois D.X."/>
            <person name="Godfroy A."/>
            <person name="Mathien C."/>
            <person name="Aube J."/>
            <person name="Cathalot C."/>
            <person name="Lesongeur F."/>
            <person name="L'Haridon S."/>
            <person name="Philippon X."/>
            <person name="Roussel E.G."/>
        </authorList>
    </citation>
    <scope>NUCLEOTIDE SEQUENCE [LARGE SCALE GENOMIC DNA]</scope>
    <source>
        <strain evidence="3 4">MO1340</strain>
    </source>
</reference>
<accession>A0ABS1GKA9</accession>
<dbReference type="Gene3D" id="3.40.30.10">
    <property type="entry name" value="Glutaredoxin"/>
    <property type="match status" value="1"/>
</dbReference>
<dbReference type="EMBL" id="JAACYA010000002">
    <property type="protein sequence ID" value="MBK3333261.1"/>
    <property type="molecule type" value="Genomic_DNA"/>
</dbReference>
<evidence type="ECO:0000256" key="1">
    <source>
        <dbReference type="SAM" id="SignalP"/>
    </source>
</evidence>
<dbReference type="RefSeq" id="WP_200674784.1">
    <property type="nucleotide sequence ID" value="NZ_JAACYA010000002.1"/>
</dbReference>
<evidence type="ECO:0000313" key="3">
    <source>
        <dbReference type="EMBL" id="MBK3333261.1"/>
    </source>
</evidence>
<gene>
    <name evidence="3" type="ORF">GWK41_09280</name>
</gene>
<feature type="domain" description="Thioredoxin" evidence="2">
    <location>
        <begin position="21"/>
        <end position="165"/>
    </location>
</feature>
<keyword evidence="1" id="KW-0732">Signal</keyword>
<dbReference type="Pfam" id="PF00578">
    <property type="entry name" value="AhpC-TSA"/>
    <property type="match status" value="1"/>
</dbReference>
<comment type="caution">
    <text evidence="3">The sequence shown here is derived from an EMBL/GenBank/DDBJ whole genome shotgun (WGS) entry which is preliminary data.</text>
</comment>
<dbReference type="Proteomes" id="UP000772812">
    <property type="component" value="Unassembled WGS sequence"/>
</dbReference>
<feature type="chain" id="PRO_5046698703" evidence="1">
    <location>
        <begin position="18"/>
        <end position="187"/>
    </location>
</feature>
<evidence type="ECO:0000259" key="2">
    <source>
        <dbReference type="PROSITE" id="PS51352"/>
    </source>
</evidence>
<keyword evidence="4" id="KW-1185">Reference proteome</keyword>
<dbReference type="SUPFAM" id="SSF52833">
    <property type="entry name" value="Thioredoxin-like"/>
    <property type="match status" value="1"/>
</dbReference>
<dbReference type="InterPro" id="IPR036249">
    <property type="entry name" value="Thioredoxin-like_sf"/>
</dbReference>
<dbReference type="InterPro" id="IPR000866">
    <property type="entry name" value="AhpC/TSA"/>
</dbReference>
<dbReference type="InterPro" id="IPR013766">
    <property type="entry name" value="Thioredoxin_domain"/>
</dbReference>
<protein>
    <submittedName>
        <fullName evidence="3">TlpA family protein disulfide reductase</fullName>
    </submittedName>
</protein>
<evidence type="ECO:0000313" key="4">
    <source>
        <dbReference type="Proteomes" id="UP000772812"/>
    </source>
</evidence>
<name>A0ABS1GKA9_9AQUI</name>
<dbReference type="PROSITE" id="PS51352">
    <property type="entry name" value="THIOREDOXIN_2"/>
    <property type="match status" value="1"/>
</dbReference>